<feature type="domain" description="VWFD" evidence="9">
    <location>
        <begin position="361"/>
        <end position="526"/>
    </location>
</feature>
<dbReference type="Proteomes" id="UP000694548">
    <property type="component" value="Chromosome sgr13"/>
</dbReference>
<dbReference type="SMART" id="SM00216">
    <property type="entry name" value="VWD"/>
    <property type="match status" value="3"/>
</dbReference>
<comment type="subunit">
    <text evidence="7">Homomultimer; disulfide-linked. The N- and C-terminus mediate their assembly into higher order structures to form filaments. The CTCK domains of two polypeptides associate in the endoplasmic reticulum to generate intermolecularly disulfide-bonded dimers. These dimers progress to the Golgi apparatus, which is a more acidic environment than the endoplasmic reticulum. Under acidic conditions, the N-termini form non-covalent intermolecular interactions that juxtapose assemblies from different CTCK-linked dimers to produce long, disulfide-linked polymers that remain highly compact until secretion.</text>
</comment>
<evidence type="ECO:0000256" key="7">
    <source>
        <dbReference type="ARBA" id="ARBA00063950"/>
    </source>
</evidence>
<keyword evidence="6" id="KW-0325">Glycoprotein</keyword>
<dbReference type="FunFam" id="2.10.25.10:FF:000153">
    <property type="entry name" value="MUC5B isoform 1"/>
    <property type="match status" value="1"/>
</dbReference>
<dbReference type="InterPro" id="IPR036084">
    <property type="entry name" value="Ser_inhib-like_sf"/>
</dbReference>
<evidence type="ECO:0000256" key="6">
    <source>
        <dbReference type="ARBA" id="ARBA00023180"/>
    </source>
</evidence>
<keyword evidence="11" id="KW-1185">Reference proteome</keyword>
<reference evidence="10" key="2">
    <citation type="submission" date="2025-08" db="UniProtKB">
        <authorList>
            <consortium name="Ensembl"/>
        </authorList>
    </citation>
    <scope>IDENTIFICATION</scope>
</reference>
<proteinExistence type="predicted"/>
<dbReference type="GO" id="GO:0031012">
    <property type="term" value="C:extracellular matrix"/>
    <property type="evidence" value="ECO:0007669"/>
    <property type="project" value="TreeGrafter"/>
</dbReference>
<protein>
    <recommendedName>
        <fullName evidence="9">VWFD domain-containing protein</fullName>
    </recommendedName>
</protein>
<accession>A0A8C6Q2W8</accession>
<feature type="domain" description="VWFD" evidence="9">
    <location>
        <begin position="24"/>
        <end position="197"/>
    </location>
</feature>
<evidence type="ECO:0000259" key="9">
    <source>
        <dbReference type="PROSITE" id="PS51233"/>
    </source>
</evidence>
<dbReference type="InterPro" id="IPR002919">
    <property type="entry name" value="TIL_dom"/>
</dbReference>
<dbReference type="Gene3D" id="2.10.25.10">
    <property type="entry name" value="Laminin"/>
    <property type="match status" value="3"/>
</dbReference>
<dbReference type="FunFam" id="2.10.25.10:FF:000414">
    <property type="entry name" value="von Willebrand factor"/>
    <property type="match status" value="1"/>
</dbReference>
<evidence type="ECO:0000256" key="5">
    <source>
        <dbReference type="ARBA" id="ARBA00023157"/>
    </source>
</evidence>
<dbReference type="CDD" id="cd19941">
    <property type="entry name" value="TIL"/>
    <property type="match status" value="3"/>
</dbReference>
<dbReference type="Pfam" id="PF08742">
    <property type="entry name" value="C8"/>
    <property type="match status" value="3"/>
</dbReference>
<dbReference type="InterPro" id="IPR058753">
    <property type="entry name" value="TIL_OTOGL_Mucin"/>
</dbReference>
<dbReference type="PANTHER" id="PTHR11339">
    <property type="entry name" value="EXTRACELLULAR MATRIX GLYCOPROTEIN RELATED"/>
    <property type="match status" value="1"/>
</dbReference>
<evidence type="ECO:0000313" key="10">
    <source>
        <dbReference type="Ensembl" id="ENSNFUP00015052780.1"/>
    </source>
</evidence>
<dbReference type="Ensembl" id="ENSNFUT00015055028.1">
    <property type="protein sequence ID" value="ENSNFUP00015052780.1"/>
    <property type="gene ID" value="ENSNFUG00015024588.1"/>
</dbReference>
<evidence type="ECO:0000256" key="1">
    <source>
        <dbReference type="ARBA" id="ARBA00004613"/>
    </source>
</evidence>
<dbReference type="GeneTree" id="ENSGT00940000156076"/>
<evidence type="ECO:0000256" key="2">
    <source>
        <dbReference type="ARBA" id="ARBA00022525"/>
    </source>
</evidence>
<dbReference type="SMART" id="SM00832">
    <property type="entry name" value="C8"/>
    <property type="match status" value="3"/>
</dbReference>
<dbReference type="PROSITE" id="PS51233">
    <property type="entry name" value="VWFD"/>
    <property type="match status" value="3"/>
</dbReference>
<keyword evidence="4" id="KW-0677">Repeat</keyword>
<reference evidence="10" key="3">
    <citation type="submission" date="2025-09" db="UniProtKB">
        <authorList>
            <consortium name="Ensembl"/>
        </authorList>
    </citation>
    <scope>IDENTIFICATION</scope>
</reference>
<dbReference type="Pfam" id="PF25962">
    <property type="entry name" value="TIL_OTOGL_Mucin"/>
    <property type="match status" value="1"/>
</dbReference>
<keyword evidence="2" id="KW-0964">Secreted</keyword>
<dbReference type="GO" id="GO:0005615">
    <property type="term" value="C:extracellular space"/>
    <property type="evidence" value="ECO:0007669"/>
    <property type="project" value="TreeGrafter"/>
</dbReference>
<evidence type="ECO:0000313" key="11">
    <source>
        <dbReference type="Proteomes" id="UP000694548"/>
    </source>
</evidence>
<feature type="region of interest" description="Disordered" evidence="8">
    <location>
        <begin position="1436"/>
        <end position="1472"/>
    </location>
</feature>
<dbReference type="InterPro" id="IPR014853">
    <property type="entry name" value="VWF/SSPO/ZAN-like_Cys-rich_dom"/>
</dbReference>
<keyword evidence="3" id="KW-0732">Signal</keyword>
<dbReference type="SMART" id="SM00215">
    <property type="entry name" value="VWC_out"/>
    <property type="match status" value="2"/>
</dbReference>
<feature type="region of interest" description="Disordered" evidence="8">
    <location>
        <begin position="1167"/>
        <end position="1232"/>
    </location>
</feature>
<dbReference type="PANTHER" id="PTHR11339:SF408">
    <property type="entry name" value="MUCIN-5B"/>
    <property type="match status" value="1"/>
</dbReference>
<dbReference type="Pfam" id="PF01826">
    <property type="entry name" value="TIL"/>
    <property type="match status" value="1"/>
</dbReference>
<evidence type="ECO:0000256" key="3">
    <source>
        <dbReference type="ARBA" id="ARBA00022729"/>
    </source>
</evidence>
<name>A0A8C6Q2W8_NOTFU</name>
<reference evidence="10" key="1">
    <citation type="submission" date="2014-08" db="EMBL/GenBank/DDBJ databases">
        <authorList>
            <person name="Senf B."/>
            <person name="Petzold A."/>
            <person name="Downie B.R."/>
            <person name="Koch P."/>
            <person name="Platzer M."/>
        </authorList>
    </citation>
    <scope>NUCLEOTIDE SEQUENCE [LARGE SCALE GENOMIC DNA]</scope>
    <source>
        <strain evidence="10">GRZ</strain>
    </source>
</reference>
<feature type="domain" description="VWFD" evidence="9">
    <location>
        <begin position="813"/>
        <end position="982"/>
    </location>
</feature>
<keyword evidence="5" id="KW-1015">Disulfide bond</keyword>
<dbReference type="FunFam" id="2.10.25.10:FF:000674">
    <property type="entry name" value="Mucin-2"/>
    <property type="match status" value="1"/>
</dbReference>
<evidence type="ECO:0000256" key="4">
    <source>
        <dbReference type="ARBA" id="ARBA00022737"/>
    </source>
</evidence>
<dbReference type="Pfam" id="PF00094">
    <property type="entry name" value="VWD"/>
    <property type="match status" value="3"/>
</dbReference>
<dbReference type="InterPro" id="IPR001007">
    <property type="entry name" value="VWF_dom"/>
</dbReference>
<comment type="subcellular location">
    <subcellularLocation>
        <location evidence="1">Secreted</location>
    </subcellularLocation>
</comment>
<dbReference type="SUPFAM" id="SSF57567">
    <property type="entry name" value="Serine protease inhibitors"/>
    <property type="match status" value="3"/>
</dbReference>
<evidence type="ECO:0000256" key="8">
    <source>
        <dbReference type="SAM" id="MobiDB-lite"/>
    </source>
</evidence>
<dbReference type="InterPro" id="IPR050780">
    <property type="entry name" value="Mucin_vWF_Thrombospondin_sf"/>
</dbReference>
<dbReference type="InterPro" id="IPR001846">
    <property type="entry name" value="VWF_type-D"/>
</dbReference>
<organism evidence="10 11">
    <name type="scientific">Nothobranchius furzeri</name>
    <name type="common">Turquoise killifish</name>
    <dbReference type="NCBI Taxonomy" id="105023"/>
    <lineage>
        <taxon>Eukaryota</taxon>
        <taxon>Metazoa</taxon>
        <taxon>Chordata</taxon>
        <taxon>Craniata</taxon>
        <taxon>Vertebrata</taxon>
        <taxon>Euteleostomi</taxon>
        <taxon>Actinopterygii</taxon>
        <taxon>Neopterygii</taxon>
        <taxon>Teleostei</taxon>
        <taxon>Neoteleostei</taxon>
        <taxon>Acanthomorphata</taxon>
        <taxon>Ovalentaria</taxon>
        <taxon>Atherinomorphae</taxon>
        <taxon>Cyprinodontiformes</taxon>
        <taxon>Nothobranchiidae</taxon>
        <taxon>Nothobranchius</taxon>
    </lineage>
</organism>
<sequence length="1472" mass="161607">MDQVAKKVITLPLKIEALPPHQNQFCSTWGNFHYKTFDGDFFQLPSTCNYIFASQCKADYEAFNIQVQRQDLDGEVSIKRILLKLDGIVVELANMSIFVNNEPVSIPFSQGGISIDSSVSYIKIEAKLGLIFMWNQEDSLWVELDSKFNNQTCGLCGDFNGIQDEFDQSGKNLITTLTKQLCTSEHKYFNPQVDFCNSLLTGPAFVSCTHLIDSDYFIDACVKDLCACSGDKSSCLCSIMSEYSRQCAHAGGKPLKWKTKELCAKKCPFNMEYKECGSPCTDTCRHPQKSRICDQHCVDGCFCPEGTVFDDISRSGCVAVSQCSCFHHGKSYKPGESYTRACKTCTCANAKWSCKEKDCPGICSITGGSHISTYDDNIYNFHGDCSYVLSKASDGSFSVFGDLKPCVTHARCCFILLFFLQTIEVKDNGKVYYNKVECQLPFFMDDVTIFSPSSFFIVIHTTFGLELEIQLNPLLQIYVKASASLKERLCGDFNDNAQDDFKTTNGLIEGVAAIFANTWKTQITCPDVNIILGDPCILSVDKEKYANDWCSLLTDRSGIFSICHLEIDPSDYQKACIYDTCACENSEDCMCAALSAYVHACAAEGIKIHGWRKNVCNKYASDCPSQLVYDYHMTSCGRTCRSLTQSDVTCGIDFTPVDGCGCADGTYLNEKGECVSASQCPCHVGDTLILSGKSCSEHVKNPVLFNFLLLSPACASPMVFFNCSNAKPGEKGAECQNSCQTLDSDCVSSHCVSGCVCPPGLLSDGNGGCVKENDCPCPHDGKSYNPGDTITVNCNKCTCSERKWSCTENDCGGTCTMYGDGNFITFDQKKFAYKGNCGYIFTQDYCGGNMKGTFRVLTENIPCVSSESICSTNIKLYLGRNEILLSDESVRVINQSEGEDILFKVHTMGIYIVIEANNGLILIWNKKTTLMIKLSSSFNGKVCGLCGNFDGNIKNDFTTNAKEIVVETIEFGNSWKVSSACPNVNTTQEPCALYPNRVAWASKHCSIIKSDVFSACHLKVDPQQYFDSCVRDTCACNSGGDCECFCSAVAAYAAACNEAGACIKWRTPTICPLFCDYYNPDGACEWHYAPCQKPCMKTCKNPSGKCYTQLPALEGCYPNCPSERPYLEEVTMKCVSEKQCVKTSTTHYVETTTKVITTTPKTTYKKTPTTTLTPTTTPHVETTTTPHVETTTTPHVGTTKTTITTTPHVETTTTPHVETTTPITTPPTTTTTPITTTPINCYICTWSDWINNDYPHPGLEDGDYETIANISNPDLSRCSKPLEIQCRAKFYKDDCTTPQITTPSTTLSLIPTTPHVETTTTPHVETTTSRVEITTTITTPQTTTPKTPSTTKKPTTTPHVEITTTSITTTPHVETPTTPHVDTTTTITTPHVETTTTSITTPHVETPTTPHVETTTSITTPHVETTTIPHVDTTTTSITTPHVETPTTPHVETPTTPHVETTTTPHVDTTTT</sequence>